<accession>A0ABT0PJ65</accession>
<proteinExistence type="predicted"/>
<evidence type="ECO:0000313" key="1">
    <source>
        <dbReference type="EMBL" id="MCL6271410.1"/>
    </source>
</evidence>
<dbReference type="RefSeq" id="WP_249701018.1">
    <property type="nucleotide sequence ID" value="NZ_JAMFLX010000025.1"/>
</dbReference>
<dbReference type="EMBL" id="JAMFLX010000025">
    <property type="protein sequence ID" value="MCL6271410.1"/>
    <property type="molecule type" value="Genomic_DNA"/>
</dbReference>
<sequence length="79" mass="9249">MSAVFFEIKGTLVNLSTISYLQKEDVYGSHTIVMFWPGVSDLNQPRREFVFNNKIERDRIYMALVNKIQAESVFEHDYA</sequence>
<gene>
    <name evidence="1" type="ORF">M3P05_15930</name>
</gene>
<protein>
    <submittedName>
        <fullName evidence="1">Uncharacterized protein</fullName>
    </submittedName>
</protein>
<organism evidence="1 2">
    <name type="scientific">Parendozoicomonas callyspongiae</name>
    <dbReference type="NCBI Taxonomy" id="2942213"/>
    <lineage>
        <taxon>Bacteria</taxon>
        <taxon>Pseudomonadati</taxon>
        <taxon>Pseudomonadota</taxon>
        <taxon>Gammaproteobacteria</taxon>
        <taxon>Oceanospirillales</taxon>
        <taxon>Endozoicomonadaceae</taxon>
        <taxon>Parendozoicomonas</taxon>
    </lineage>
</organism>
<keyword evidence="2" id="KW-1185">Reference proteome</keyword>
<name>A0ABT0PJ65_9GAMM</name>
<dbReference type="Proteomes" id="UP001203338">
    <property type="component" value="Unassembled WGS sequence"/>
</dbReference>
<reference evidence="1 2" key="1">
    <citation type="submission" date="2022-05" db="EMBL/GenBank/DDBJ databases">
        <authorList>
            <person name="Park J.-S."/>
        </authorList>
    </citation>
    <scope>NUCLEOTIDE SEQUENCE [LARGE SCALE GENOMIC DNA]</scope>
    <source>
        <strain evidence="1 2">2012CJ34-2</strain>
    </source>
</reference>
<comment type="caution">
    <text evidence="1">The sequence shown here is derived from an EMBL/GenBank/DDBJ whole genome shotgun (WGS) entry which is preliminary data.</text>
</comment>
<evidence type="ECO:0000313" key="2">
    <source>
        <dbReference type="Proteomes" id="UP001203338"/>
    </source>
</evidence>